<dbReference type="STRING" id="690850.Desaf_0296"/>
<feature type="domain" description="Isochorismatase-like" evidence="2">
    <location>
        <begin position="2"/>
        <end position="148"/>
    </location>
</feature>
<dbReference type="Gene3D" id="3.40.50.850">
    <property type="entry name" value="Isochorismatase-like"/>
    <property type="match status" value="1"/>
</dbReference>
<sequence>MTALLVIDMQAGLFSGPAKRHDAESVIERINALIGAVRASRGRIIFIQHNGPAGDDLEPGVPGWDLLPMLDREASDMVIRKEACDAFYRTSLLAALRSLGVERLVVTGCCTDFCVDTTIRSAASKDFQIIVAADGHTTADRPHLDAAAIIKHHNYMWENLILPGRPVRVEPTAAILNSL</sequence>
<keyword evidence="4" id="KW-1185">Reference proteome</keyword>
<evidence type="ECO:0000313" key="4">
    <source>
        <dbReference type="Proteomes" id="UP000007844"/>
    </source>
</evidence>
<dbReference type="AlphaFoldDB" id="F3YU47"/>
<evidence type="ECO:0000259" key="2">
    <source>
        <dbReference type="Pfam" id="PF00857"/>
    </source>
</evidence>
<evidence type="ECO:0000256" key="1">
    <source>
        <dbReference type="ARBA" id="ARBA00022801"/>
    </source>
</evidence>
<name>F3YU47_DESAF</name>
<protein>
    <submittedName>
        <fullName evidence="3">Isochorismatase hydrolase</fullName>
    </submittedName>
</protein>
<organism evidence="3 4">
    <name type="scientific">Desulfocurvibacter africanus subsp. africanus str. Walvis Bay</name>
    <dbReference type="NCBI Taxonomy" id="690850"/>
    <lineage>
        <taxon>Bacteria</taxon>
        <taxon>Pseudomonadati</taxon>
        <taxon>Thermodesulfobacteriota</taxon>
        <taxon>Desulfovibrionia</taxon>
        <taxon>Desulfovibrionales</taxon>
        <taxon>Desulfovibrionaceae</taxon>
        <taxon>Desulfocurvibacter</taxon>
    </lineage>
</organism>
<dbReference type="HOGENOM" id="CLU_068979_5_5_7"/>
<dbReference type="SUPFAM" id="SSF52499">
    <property type="entry name" value="Isochorismatase-like hydrolases"/>
    <property type="match status" value="1"/>
</dbReference>
<reference evidence="3 4" key="1">
    <citation type="journal article" date="2011" name="J. Bacteriol.">
        <title>Genome sequence of the mercury-methylating and pleomorphic Desulfovibrio africanus Strain Walvis Bay.</title>
        <authorList>
            <person name="Brown S.D."/>
            <person name="Wall J.D."/>
            <person name="Kucken A.M."/>
            <person name="Gilmour C.C."/>
            <person name="Podar M."/>
            <person name="Brandt C.C."/>
            <person name="Teshima H."/>
            <person name="Detter J.C."/>
            <person name="Han C.S."/>
            <person name="Land M.L."/>
            <person name="Lucas S."/>
            <person name="Han J."/>
            <person name="Pennacchio L."/>
            <person name="Nolan M."/>
            <person name="Pitluck S."/>
            <person name="Woyke T."/>
            <person name="Goodwin L."/>
            <person name="Palumbo A.V."/>
            <person name="Elias D.A."/>
        </authorList>
    </citation>
    <scope>NUCLEOTIDE SEQUENCE [LARGE SCALE GENOMIC DNA]</scope>
    <source>
        <strain evidence="3 4">Walvis Bay</strain>
    </source>
</reference>
<keyword evidence="1 3" id="KW-0378">Hydrolase</keyword>
<dbReference type="InterPro" id="IPR000868">
    <property type="entry name" value="Isochorismatase-like_dom"/>
</dbReference>
<evidence type="ECO:0000313" key="3">
    <source>
        <dbReference type="EMBL" id="EGJ48653.1"/>
    </source>
</evidence>
<dbReference type="GO" id="GO:0016787">
    <property type="term" value="F:hydrolase activity"/>
    <property type="evidence" value="ECO:0007669"/>
    <property type="project" value="UniProtKB-KW"/>
</dbReference>
<dbReference type="KEGG" id="daf:Desaf_0296"/>
<dbReference type="PANTHER" id="PTHR43540:SF14">
    <property type="entry name" value="ISOCHORISMATASE"/>
    <property type="match status" value="1"/>
</dbReference>
<dbReference type="Pfam" id="PF00857">
    <property type="entry name" value="Isochorismatase"/>
    <property type="match status" value="1"/>
</dbReference>
<dbReference type="PANTHER" id="PTHR43540">
    <property type="entry name" value="PEROXYUREIDOACRYLATE/UREIDOACRYLATE AMIDOHYDROLASE-RELATED"/>
    <property type="match status" value="1"/>
</dbReference>
<dbReference type="RefSeq" id="WP_014258509.1">
    <property type="nucleotide sequence ID" value="NC_016629.1"/>
</dbReference>
<proteinExistence type="predicted"/>
<gene>
    <name evidence="3" type="ORF">Desaf_0296</name>
</gene>
<dbReference type="EMBL" id="CP003221">
    <property type="protein sequence ID" value="EGJ48653.1"/>
    <property type="molecule type" value="Genomic_DNA"/>
</dbReference>
<dbReference type="InterPro" id="IPR036380">
    <property type="entry name" value="Isochorismatase-like_sf"/>
</dbReference>
<accession>F3YU47</accession>
<dbReference type="Proteomes" id="UP000007844">
    <property type="component" value="Chromosome"/>
</dbReference>
<dbReference type="CDD" id="cd01014">
    <property type="entry name" value="nicotinamidase_related"/>
    <property type="match status" value="1"/>
</dbReference>
<dbReference type="eggNOG" id="COG1335">
    <property type="taxonomic scope" value="Bacteria"/>
</dbReference>
<dbReference type="InterPro" id="IPR050272">
    <property type="entry name" value="Isochorismatase-like_hydrls"/>
</dbReference>